<evidence type="ECO:0000256" key="1">
    <source>
        <dbReference type="SAM" id="MobiDB-lite"/>
    </source>
</evidence>
<reference evidence="3 4" key="1">
    <citation type="submission" date="2021-08" db="EMBL/GenBank/DDBJ databases">
        <title>Genomic Architecture of Streptomyces flavotricini NGL1 and Streptomyces erythrochromogenes HMS4 With Differential Plant Beneficial attributes and laccase production capabilities.</title>
        <authorList>
            <person name="Salwan R."/>
            <person name="Kaur R."/>
            <person name="Sharma V."/>
        </authorList>
    </citation>
    <scope>NUCLEOTIDE SEQUENCE [LARGE SCALE GENOMIC DNA]</scope>
    <source>
        <strain evidence="3 4">NGL1</strain>
    </source>
</reference>
<name>A0ABS8EIE4_9ACTN</name>
<protein>
    <recommendedName>
        <fullName evidence="5">DUF3592 domain-containing protein</fullName>
    </recommendedName>
</protein>
<evidence type="ECO:0000313" key="3">
    <source>
        <dbReference type="EMBL" id="MCC0100618.1"/>
    </source>
</evidence>
<gene>
    <name evidence="3" type="ORF">K7B10_38845</name>
</gene>
<dbReference type="EMBL" id="JAINUL010000001">
    <property type="protein sequence ID" value="MCC0100618.1"/>
    <property type="molecule type" value="Genomic_DNA"/>
</dbReference>
<dbReference type="RefSeq" id="WP_229344414.1">
    <property type="nucleotide sequence ID" value="NZ_JAINUL010000001.1"/>
</dbReference>
<sequence length="211" mass="22137">MTALVAVMFAGFQWIDAQAREADYRVLRKRGMVVDAVVTEHVDNPDGSVIAATDTWSARVRLPDCSTVHLDTFGYRLAVGAHVVATVDPRHRVAARLSSPSGTPGSHMDDPPARRVIAIALMALSGLAAATLVTLEFTEAARPHRRRASGAAAALSGPKRRASGGGPAAGGCRCLRESGALTATAARLRSCSTLWLVVRVGVTVSECQGRA</sequence>
<keyword evidence="2" id="KW-0472">Membrane</keyword>
<proteinExistence type="predicted"/>
<keyword evidence="4" id="KW-1185">Reference proteome</keyword>
<keyword evidence="2" id="KW-1133">Transmembrane helix</keyword>
<dbReference type="Proteomes" id="UP001520654">
    <property type="component" value="Unassembled WGS sequence"/>
</dbReference>
<comment type="caution">
    <text evidence="3">The sequence shown here is derived from an EMBL/GenBank/DDBJ whole genome shotgun (WGS) entry which is preliminary data.</text>
</comment>
<keyword evidence="2" id="KW-0812">Transmembrane</keyword>
<evidence type="ECO:0000313" key="4">
    <source>
        <dbReference type="Proteomes" id="UP001520654"/>
    </source>
</evidence>
<organism evidence="3 4">
    <name type="scientific">Streptomyces flavotricini</name>
    <dbReference type="NCBI Taxonomy" id="66888"/>
    <lineage>
        <taxon>Bacteria</taxon>
        <taxon>Bacillati</taxon>
        <taxon>Actinomycetota</taxon>
        <taxon>Actinomycetes</taxon>
        <taxon>Kitasatosporales</taxon>
        <taxon>Streptomycetaceae</taxon>
        <taxon>Streptomyces</taxon>
    </lineage>
</organism>
<accession>A0ABS8EIE4</accession>
<evidence type="ECO:0000256" key="2">
    <source>
        <dbReference type="SAM" id="Phobius"/>
    </source>
</evidence>
<feature type="region of interest" description="Disordered" evidence="1">
    <location>
        <begin position="146"/>
        <end position="169"/>
    </location>
</feature>
<feature type="transmembrane region" description="Helical" evidence="2">
    <location>
        <begin position="116"/>
        <end position="137"/>
    </location>
</feature>
<evidence type="ECO:0008006" key="5">
    <source>
        <dbReference type="Google" id="ProtNLM"/>
    </source>
</evidence>